<feature type="chain" id="PRO_5026821588" evidence="4">
    <location>
        <begin position="24"/>
        <end position="261"/>
    </location>
</feature>
<evidence type="ECO:0000256" key="2">
    <source>
        <dbReference type="ARBA" id="ARBA00023157"/>
    </source>
</evidence>
<keyword evidence="2" id="KW-1015">Disulfide bond</keyword>
<evidence type="ECO:0000256" key="4">
    <source>
        <dbReference type="SAM" id="SignalP"/>
    </source>
</evidence>
<dbReference type="InterPro" id="IPR000884">
    <property type="entry name" value="TSP1_rpt"/>
</dbReference>
<dbReference type="InterPro" id="IPR044004">
    <property type="entry name" value="TSP1_spondin_dom"/>
</dbReference>
<evidence type="ECO:0000256" key="3">
    <source>
        <dbReference type="ARBA" id="ARBA00023180"/>
    </source>
</evidence>
<keyword evidence="3" id="KW-0325">Glycoprotein</keyword>
<dbReference type="PROSITE" id="PS50958">
    <property type="entry name" value="SMB_2"/>
    <property type="match status" value="1"/>
</dbReference>
<keyword evidence="6" id="KW-1185">Reference proteome</keyword>
<dbReference type="InterPro" id="IPR039942">
    <property type="entry name" value="SBSPO"/>
</dbReference>
<evidence type="ECO:0000259" key="5">
    <source>
        <dbReference type="PROSITE" id="PS50958"/>
    </source>
</evidence>
<dbReference type="GeneID" id="115808648"/>
<dbReference type="Proteomes" id="UP000504632">
    <property type="component" value="Chromosome 3"/>
</dbReference>
<evidence type="ECO:0000313" key="6">
    <source>
        <dbReference type="Proteomes" id="UP000504632"/>
    </source>
</evidence>
<evidence type="ECO:0000256" key="1">
    <source>
        <dbReference type="ARBA" id="ARBA00022729"/>
    </source>
</evidence>
<dbReference type="Pfam" id="PF19028">
    <property type="entry name" value="TSP1_spondin"/>
    <property type="match status" value="1"/>
</dbReference>
<feature type="signal peptide" evidence="4">
    <location>
        <begin position="1"/>
        <end position="23"/>
    </location>
</feature>
<evidence type="ECO:0000313" key="7">
    <source>
        <dbReference type="RefSeq" id="XP_030625948.1"/>
    </source>
</evidence>
<dbReference type="Gene3D" id="2.20.100.10">
    <property type="entry name" value="Thrombospondin type-1 (TSP1) repeat"/>
    <property type="match status" value="1"/>
</dbReference>
<dbReference type="FunFam" id="2.20.100.10:FF:000019">
    <property type="entry name" value="Thrombospondin type 1 domain containing 7A"/>
    <property type="match status" value="1"/>
</dbReference>
<dbReference type="SUPFAM" id="SSF82895">
    <property type="entry name" value="TSP-1 type 1 repeat"/>
    <property type="match status" value="1"/>
</dbReference>
<dbReference type="InterPro" id="IPR056801">
    <property type="entry name" value="SBSPON_C"/>
</dbReference>
<dbReference type="InterPro" id="IPR036383">
    <property type="entry name" value="TSP1_rpt_sf"/>
</dbReference>
<dbReference type="Pfam" id="PF25031">
    <property type="entry name" value="SBSPON_C"/>
    <property type="match status" value="1"/>
</dbReference>
<name>A0A6J2V2B5_CHACN</name>
<dbReference type="PANTHER" id="PTHR20920">
    <property type="entry name" value="RPE-SPONDIN"/>
    <property type="match status" value="1"/>
</dbReference>
<dbReference type="AlphaFoldDB" id="A0A6J2V2B5"/>
<gene>
    <name evidence="7" type="primary">sbspon</name>
</gene>
<accession>A0A6J2V2B5</accession>
<dbReference type="PROSITE" id="PS50092">
    <property type="entry name" value="TSP1"/>
    <property type="match status" value="1"/>
</dbReference>
<sequence>MGYIPVEIFALTLVLGLYHSAEGGCSGKCCRGTDLTCATTDWRMDRIYGTCYCDEGCVKTKDCCFDYPTECPEQPCVVSEWSYWSGCAQACQPSFRVRRRQIEREPRNSGQACPQLEEKAGCMEYQSHQGQHCAQTFGPALITALEFSKGRTTYDLYGAPLDPGFCMEFKLESLSPYCMVENRPYTRWMQYLREGYTVCVSCQPPAMRNNSRTCQGDGNSADRDELLHWQAVGNSRCRGTWKKVQKLAHCSCPSVHSFIFT</sequence>
<organism evidence="6 7">
    <name type="scientific">Chanos chanos</name>
    <name type="common">Milkfish</name>
    <name type="synonym">Mugil chanos</name>
    <dbReference type="NCBI Taxonomy" id="29144"/>
    <lineage>
        <taxon>Eukaryota</taxon>
        <taxon>Metazoa</taxon>
        <taxon>Chordata</taxon>
        <taxon>Craniata</taxon>
        <taxon>Vertebrata</taxon>
        <taxon>Euteleostomi</taxon>
        <taxon>Actinopterygii</taxon>
        <taxon>Neopterygii</taxon>
        <taxon>Teleostei</taxon>
        <taxon>Ostariophysi</taxon>
        <taxon>Gonorynchiformes</taxon>
        <taxon>Chanidae</taxon>
        <taxon>Chanos</taxon>
    </lineage>
</organism>
<feature type="domain" description="SMB" evidence="5">
    <location>
        <begin position="21"/>
        <end position="75"/>
    </location>
</feature>
<protein>
    <submittedName>
        <fullName evidence="7">Somatomedin-B and thrombospondin type-1 domain-containing protein</fullName>
    </submittedName>
</protein>
<dbReference type="PROSITE" id="PS00524">
    <property type="entry name" value="SMB_1"/>
    <property type="match status" value="1"/>
</dbReference>
<proteinExistence type="predicted"/>
<keyword evidence="1 4" id="KW-0732">Signal</keyword>
<dbReference type="InParanoid" id="A0A6J2V2B5"/>
<dbReference type="RefSeq" id="XP_030625948.1">
    <property type="nucleotide sequence ID" value="XM_030770088.1"/>
</dbReference>
<dbReference type="PANTHER" id="PTHR20920:SF2">
    <property type="entry name" value="SOMATOMEDIN-B AND THROMBOSPONDIN TYPE-1 DOMAIN-CONTAINING PROTEIN"/>
    <property type="match status" value="1"/>
</dbReference>
<dbReference type="CTD" id="157869"/>
<reference evidence="7" key="1">
    <citation type="submission" date="2025-08" db="UniProtKB">
        <authorList>
            <consortium name="RefSeq"/>
        </authorList>
    </citation>
    <scope>IDENTIFICATION</scope>
</reference>
<dbReference type="InterPro" id="IPR001212">
    <property type="entry name" value="Somatomedin_B_dom"/>
</dbReference>
<dbReference type="OrthoDB" id="98591at2759"/>